<dbReference type="Proteomes" id="UP000695022">
    <property type="component" value="Unplaced"/>
</dbReference>
<evidence type="ECO:0000256" key="3">
    <source>
        <dbReference type="ARBA" id="ARBA00022490"/>
    </source>
</evidence>
<dbReference type="PANTHER" id="PTHR13339">
    <property type="entry name" value="COP9 SIGNALOSOME COMPLEX SUBUNIT 8"/>
    <property type="match status" value="1"/>
</dbReference>
<dbReference type="Pfam" id="PF10075">
    <property type="entry name" value="CSN8_PSD8_EIF3K"/>
    <property type="match status" value="1"/>
</dbReference>
<evidence type="ECO:0000313" key="8">
    <source>
        <dbReference type="RefSeq" id="XP_014680599.1"/>
    </source>
</evidence>
<protein>
    <submittedName>
        <fullName evidence="8">COP9 signalosome complex subunit 8-like</fullName>
    </submittedName>
</protein>
<evidence type="ECO:0000256" key="1">
    <source>
        <dbReference type="ARBA" id="ARBA00004123"/>
    </source>
</evidence>
<evidence type="ECO:0000313" key="7">
    <source>
        <dbReference type="Proteomes" id="UP000695022"/>
    </source>
</evidence>
<keyword evidence="3" id="KW-0963">Cytoplasm</keyword>
<gene>
    <name evidence="8" type="primary">LOC106820604</name>
</gene>
<proteinExistence type="predicted"/>
<dbReference type="RefSeq" id="XP_014680599.1">
    <property type="nucleotide sequence ID" value="XM_014825113.1"/>
</dbReference>
<dbReference type="PANTHER" id="PTHR13339:SF0">
    <property type="entry name" value="COP9 SIGNALOSOME COMPLEX SUBUNIT 8"/>
    <property type="match status" value="1"/>
</dbReference>
<comment type="subcellular location">
    <subcellularLocation>
        <location evidence="2">Cytoplasm</location>
    </subcellularLocation>
    <subcellularLocation>
        <location evidence="1">Nucleus</location>
    </subcellularLocation>
</comment>
<sequence length="185" mass="20550">MAALEVGNNVKDLEIQELESPGGIASGHVYGQLMGLYLLQNDTSNARYLWKRIPPAVKQSNPELAAIWAVGQKMWLRNFSGIYVSLRQDWSESIKPIMTALEESVRQKAFDLVAQAYSSIGIADFSQFLGLQPDQSVSEAIARGWHADSTTKMISPKKPSVKPHDVLPSEQQLSQLTDFVSFLEN</sequence>
<dbReference type="InterPro" id="IPR033205">
    <property type="entry name" value="COP9_CSN8"/>
</dbReference>
<evidence type="ECO:0000256" key="4">
    <source>
        <dbReference type="ARBA" id="ARBA00022790"/>
    </source>
</evidence>
<dbReference type="Gene3D" id="1.25.40.990">
    <property type="match status" value="1"/>
</dbReference>
<keyword evidence="4" id="KW-0736">Signalosome</keyword>
<evidence type="ECO:0000256" key="5">
    <source>
        <dbReference type="ARBA" id="ARBA00023242"/>
    </source>
</evidence>
<accession>A0ABM1F828</accession>
<organism evidence="7 8">
    <name type="scientific">Priapulus caudatus</name>
    <name type="common">Priapulid worm</name>
    <dbReference type="NCBI Taxonomy" id="37621"/>
    <lineage>
        <taxon>Eukaryota</taxon>
        <taxon>Metazoa</taxon>
        <taxon>Ecdysozoa</taxon>
        <taxon>Scalidophora</taxon>
        <taxon>Priapulida</taxon>
        <taxon>Priapulimorpha</taxon>
        <taxon>Priapulimorphida</taxon>
        <taxon>Priapulidae</taxon>
        <taxon>Priapulus</taxon>
    </lineage>
</organism>
<evidence type="ECO:0000256" key="2">
    <source>
        <dbReference type="ARBA" id="ARBA00004496"/>
    </source>
</evidence>
<name>A0ABM1F828_PRICU</name>
<evidence type="ECO:0000259" key="6">
    <source>
        <dbReference type="Pfam" id="PF10075"/>
    </source>
</evidence>
<dbReference type="GeneID" id="106820604"/>
<dbReference type="InterPro" id="IPR033464">
    <property type="entry name" value="CSN8_PSD8_EIF3K"/>
</dbReference>
<keyword evidence="7" id="KW-1185">Reference proteome</keyword>
<keyword evidence="5" id="KW-0539">Nucleus</keyword>
<reference evidence="8" key="1">
    <citation type="submission" date="2025-08" db="UniProtKB">
        <authorList>
            <consortium name="RefSeq"/>
        </authorList>
    </citation>
    <scope>IDENTIFICATION</scope>
</reference>
<feature type="domain" description="CSN8/PSMD8/EIF3K" evidence="6">
    <location>
        <begin position="28"/>
        <end position="164"/>
    </location>
</feature>